<name>A0A955RIB0_9BACT</name>
<proteinExistence type="predicted"/>
<evidence type="ECO:0000313" key="2">
    <source>
        <dbReference type="Proteomes" id="UP000782843"/>
    </source>
</evidence>
<dbReference type="EMBL" id="JAGQLG010000070">
    <property type="protein sequence ID" value="MCA9382140.1"/>
    <property type="molecule type" value="Genomic_DNA"/>
</dbReference>
<comment type="caution">
    <text evidence="1">The sequence shown here is derived from an EMBL/GenBank/DDBJ whole genome shotgun (WGS) entry which is preliminary data.</text>
</comment>
<sequence length="106" mass="11711">MPFITVDSFPGNHNLSSTIIGLSGDVGAYQRFGSDHMANAILSLQRREANGYKDETIGIPITGEGHPIYNDSRYDKYNYVWQGTLFSLGLSATGIPLKVRAKLIYK</sequence>
<reference evidence="1" key="2">
    <citation type="journal article" date="2021" name="Microbiome">
        <title>Successional dynamics and alternative stable states in a saline activated sludge microbial community over 9 years.</title>
        <authorList>
            <person name="Wang Y."/>
            <person name="Ye J."/>
            <person name="Ju F."/>
            <person name="Liu L."/>
            <person name="Boyd J.A."/>
            <person name="Deng Y."/>
            <person name="Parks D.H."/>
            <person name="Jiang X."/>
            <person name="Yin X."/>
            <person name="Woodcroft B.J."/>
            <person name="Tyson G.W."/>
            <person name="Hugenholtz P."/>
            <person name="Polz M.F."/>
            <person name="Zhang T."/>
        </authorList>
    </citation>
    <scope>NUCLEOTIDE SEQUENCE</scope>
    <source>
        <strain evidence="1">HKST-UBA10</strain>
    </source>
</reference>
<reference evidence="1" key="1">
    <citation type="submission" date="2020-04" db="EMBL/GenBank/DDBJ databases">
        <authorList>
            <person name="Zhang T."/>
        </authorList>
    </citation>
    <scope>NUCLEOTIDE SEQUENCE</scope>
    <source>
        <strain evidence="1">HKST-UBA10</strain>
    </source>
</reference>
<accession>A0A955RIB0</accession>
<gene>
    <name evidence="1" type="ORF">KC660_01895</name>
</gene>
<evidence type="ECO:0000313" key="1">
    <source>
        <dbReference type="EMBL" id="MCA9382140.1"/>
    </source>
</evidence>
<dbReference type="AlphaFoldDB" id="A0A955RIB0"/>
<organism evidence="1 2">
    <name type="scientific">Candidatus Dojkabacteria bacterium</name>
    <dbReference type="NCBI Taxonomy" id="2099670"/>
    <lineage>
        <taxon>Bacteria</taxon>
        <taxon>Candidatus Dojkabacteria</taxon>
    </lineage>
</organism>
<dbReference type="Proteomes" id="UP000782843">
    <property type="component" value="Unassembled WGS sequence"/>
</dbReference>
<protein>
    <submittedName>
        <fullName evidence="1">Uncharacterized protein</fullName>
    </submittedName>
</protein>